<reference evidence="1 2" key="1">
    <citation type="journal article" date="2020" name="Arch. Microbiol.">
        <title>The genome sequence of the giant phototrophic gammaproteobacterium Thiospirillum jenense gives insight into its physiological properties and phylogenetic relationships.</title>
        <authorList>
            <person name="Imhoff J.F."/>
            <person name="Meyer T.E."/>
            <person name="Kyndt J.A."/>
        </authorList>
    </citation>
    <scope>NUCLEOTIDE SEQUENCE [LARGE SCALE GENOMIC DNA]</scope>
    <source>
        <strain evidence="1 2">DSM 216</strain>
    </source>
</reference>
<comment type="caution">
    <text evidence="1">The sequence shown here is derived from an EMBL/GenBank/DDBJ whole genome shotgun (WGS) entry which is preliminary data.</text>
</comment>
<dbReference type="AlphaFoldDB" id="A0A839HCV3"/>
<sequence length="48" mass="5215">MQLVAQLETLLGGQSTCRQAVYKGRVEFGIAPAARSLRLSLAQLLNNK</sequence>
<dbReference type="EMBL" id="JABVCQ010000026">
    <property type="protein sequence ID" value="MBB1126785.1"/>
    <property type="molecule type" value="Genomic_DNA"/>
</dbReference>
<evidence type="ECO:0000313" key="2">
    <source>
        <dbReference type="Proteomes" id="UP000548632"/>
    </source>
</evidence>
<dbReference type="Proteomes" id="UP000548632">
    <property type="component" value="Unassembled WGS sequence"/>
</dbReference>
<accession>A0A839HCV3</accession>
<protein>
    <submittedName>
        <fullName evidence="1">Uncharacterized protein</fullName>
    </submittedName>
</protein>
<proteinExistence type="predicted"/>
<evidence type="ECO:0000313" key="1">
    <source>
        <dbReference type="EMBL" id="MBB1126785.1"/>
    </source>
</evidence>
<keyword evidence="2" id="KW-1185">Reference proteome</keyword>
<gene>
    <name evidence="1" type="ORF">HUK38_11175</name>
</gene>
<dbReference type="RefSeq" id="WP_182584416.1">
    <property type="nucleotide sequence ID" value="NZ_JABVCQ010000026.1"/>
</dbReference>
<name>A0A839HCV3_9GAMM</name>
<organism evidence="1 2">
    <name type="scientific">Thiospirillum jenense</name>
    <dbReference type="NCBI Taxonomy" id="1653858"/>
    <lineage>
        <taxon>Bacteria</taxon>
        <taxon>Pseudomonadati</taxon>
        <taxon>Pseudomonadota</taxon>
        <taxon>Gammaproteobacteria</taxon>
        <taxon>Chromatiales</taxon>
        <taxon>Chromatiaceae</taxon>
        <taxon>Thiospirillum</taxon>
    </lineage>
</organism>